<protein>
    <recommendedName>
        <fullName evidence="1">Reverse transcriptase domain-containing protein</fullName>
    </recommendedName>
</protein>
<dbReference type="InterPro" id="IPR043128">
    <property type="entry name" value="Rev_trsase/Diguanyl_cyclase"/>
</dbReference>
<dbReference type="AlphaFoldDB" id="A0A8W8MI59"/>
<sequence length="375" mass="43383">MMSKASTSTADSDFVKDIREKYNRPSNVPFLLVPTVNSSIYKKMSRFNKDLDHGLQKTQGTLCSGIYAVSLISDKLYDLKKSNLDDEMVSELLTLSEDAAFLLSHASFLMTNSRREHLKHLFQGDYKELCKKSQEVTDELFGSELSKAFKKLQMEPLPININYDENYGIKKLQVTVGSGNLKNHLTFWKSLTTDSKILEIIQGYKIEFSMMPYQHNPRITPIPKNMTKLTLIQEETDSLLQKQAIIPVLETPKEFISTIFLVPKKSGGMRPIINLKPLNNFVETIHFKMETLQTALNLLQKGDFLISVDLKDAYFSIPVHPHHRNYLRFIWKEQRYEFQCLPTLWPQICPTNFHKMHKTNYVSSEVSRSSRHNLH</sequence>
<organism evidence="2 3">
    <name type="scientific">Magallana gigas</name>
    <name type="common">Pacific oyster</name>
    <name type="synonym">Crassostrea gigas</name>
    <dbReference type="NCBI Taxonomy" id="29159"/>
    <lineage>
        <taxon>Eukaryota</taxon>
        <taxon>Metazoa</taxon>
        <taxon>Spiralia</taxon>
        <taxon>Lophotrochozoa</taxon>
        <taxon>Mollusca</taxon>
        <taxon>Bivalvia</taxon>
        <taxon>Autobranchia</taxon>
        <taxon>Pteriomorphia</taxon>
        <taxon>Ostreida</taxon>
        <taxon>Ostreoidea</taxon>
        <taxon>Ostreidae</taxon>
        <taxon>Magallana</taxon>
    </lineage>
</organism>
<dbReference type="SUPFAM" id="SSF56672">
    <property type="entry name" value="DNA/RNA polymerases"/>
    <property type="match status" value="1"/>
</dbReference>
<feature type="domain" description="Reverse transcriptase" evidence="1">
    <location>
        <begin position="243"/>
        <end position="375"/>
    </location>
</feature>
<evidence type="ECO:0000259" key="1">
    <source>
        <dbReference type="PROSITE" id="PS50878"/>
    </source>
</evidence>
<dbReference type="Gene3D" id="3.30.70.270">
    <property type="match status" value="1"/>
</dbReference>
<dbReference type="PROSITE" id="PS50878">
    <property type="entry name" value="RT_POL"/>
    <property type="match status" value="1"/>
</dbReference>
<keyword evidence="3" id="KW-1185">Reference proteome</keyword>
<proteinExistence type="predicted"/>
<name>A0A8W8MI59_MAGGI</name>
<accession>A0A8W8MI59</accession>
<dbReference type="Pfam" id="PF00078">
    <property type="entry name" value="RVT_1"/>
    <property type="match status" value="1"/>
</dbReference>
<evidence type="ECO:0000313" key="2">
    <source>
        <dbReference type="EnsemblMetazoa" id="G32970.1:cds"/>
    </source>
</evidence>
<dbReference type="EnsemblMetazoa" id="G32970.1">
    <property type="protein sequence ID" value="G32970.1:cds"/>
    <property type="gene ID" value="G32970"/>
</dbReference>
<evidence type="ECO:0000313" key="3">
    <source>
        <dbReference type="Proteomes" id="UP000005408"/>
    </source>
</evidence>
<dbReference type="PANTHER" id="PTHR34239">
    <property type="entry name" value="APPLE DOMAIN-CONTAINING PROTEIN"/>
    <property type="match status" value="1"/>
</dbReference>
<dbReference type="InterPro" id="IPR000477">
    <property type="entry name" value="RT_dom"/>
</dbReference>
<dbReference type="Proteomes" id="UP000005408">
    <property type="component" value="Unassembled WGS sequence"/>
</dbReference>
<reference evidence="2" key="1">
    <citation type="submission" date="2022-08" db="UniProtKB">
        <authorList>
            <consortium name="EnsemblMetazoa"/>
        </authorList>
    </citation>
    <scope>IDENTIFICATION</scope>
    <source>
        <strain evidence="2">05x7-T-G4-1.051#20</strain>
    </source>
</reference>
<dbReference type="Gene3D" id="3.10.10.10">
    <property type="entry name" value="HIV Type 1 Reverse Transcriptase, subunit A, domain 1"/>
    <property type="match status" value="1"/>
</dbReference>
<dbReference type="PANTHER" id="PTHR34239:SF2">
    <property type="entry name" value="TRANSPOSABLE ELEMENT P TRANSPOSASE_THAP9 CONSERVED DOMAIN-CONTAINING PROTEIN"/>
    <property type="match status" value="1"/>
</dbReference>
<dbReference type="InterPro" id="IPR043502">
    <property type="entry name" value="DNA/RNA_pol_sf"/>
</dbReference>